<dbReference type="Proteomes" id="UP000000304">
    <property type="component" value="Chromosome 3R"/>
</dbReference>
<protein>
    <submittedName>
        <fullName evidence="2">GD20986</fullName>
    </submittedName>
</protein>
<proteinExistence type="predicted"/>
<sequence length="168" mass="18372">MWTRLGQSQGQQLQSLLCKEHWGASTKTIAGVALVLVLVLVLVPPEMAGKRSLTTASRFIVFDESRQTDNMPAICKGLTHSSRSNESKLNGGTRTADCESWTLRRTLYSMILEVCLSARSGQVGLPDNVNVVEGEAANAARQSSLLQERTPNHLQWHSSGLDLGLNRI</sequence>
<feature type="transmembrane region" description="Helical" evidence="1">
    <location>
        <begin position="22"/>
        <end position="43"/>
    </location>
</feature>
<keyword evidence="1" id="KW-0472">Membrane</keyword>
<dbReference type="HOGENOM" id="CLU_1588230_0_0_1"/>
<accession>B4R0S2</accession>
<name>B4R0S2_DROSI</name>
<organism evidence="2 3">
    <name type="scientific">Drosophila simulans</name>
    <name type="common">Fruit fly</name>
    <dbReference type="NCBI Taxonomy" id="7240"/>
    <lineage>
        <taxon>Eukaryota</taxon>
        <taxon>Metazoa</taxon>
        <taxon>Ecdysozoa</taxon>
        <taxon>Arthropoda</taxon>
        <taxon>Hexapoda</taxon>
        <taxon>Insecta</taxon>
        <taxon>Pterygota</taxon>
        <taxon>Neoptera</taxon>
        <taxon>Endopterygota</taxon>
        <taxon>Diptera</taxon>
        <taxon>Brachycera</taxon>
        <taxon>Muscomorpha</taxon>
        <taxon>Ephydroidea</taxon>
        <taxon>Drosophilidae</taxon>
        <taxon>Drosophila</taxon>
        <taxon>Sophophora</taxon>
    </lineage>
</organism>
<keyword evidence="3" id="KW-1185">Reference proteome</keyword>
<dbReference type="AlphaFoldDB" id="B4R0S2"/>
<evidence type="ECO:0000313" key="2">
    <source>
        <dbReference type="EMBL" id="EDX13995.1"/>
    </source>
</evidence>
<dbReference type="EMBL" id="CM000364">
    <property type="protein sequence ID" value="EDX13995.1"/>
    <property type="molecule type" value="Genomic_DNA"/>
</dbReference>
<evidence type="ECO:0000313" key="3">
    <source>
        <dbReference type="Proteomes" id="UP000000304"/>
    </source>
</evidence>
<keyword evidence="1" id="KW-1133">Transmembrane helix</keyword>
<keyword evidence="1" id="KW-0812">Transmembrane</keyword>
<gene>
    <name evidence="2" type="primary">Dsim\GD20986</name>
    <name evidence="2" type="ORF">Dsim_GD20986</name>
</gene>
<reference evidence="2 3" key="1">
    <citation type="journal article" date="2007" name="Nature">
        <title>Evolution of genes and genomes on the Drosophila phylogeny.</title>
        <authorList>
            <consortium name="Drosophila 12 Genomes Consortium"/>
            <person name="Clark A.G."/>
            <person name="Eisen M.B."/>
            <person name="Smith D.R."/>
            <person name="Bergman C.M."/>
            <person name="Oliver B."/>
            <person name="Markow T.A."/>
            <person name="Kaufman T.C."/>
            <person name="Kellis M."/>
            <person name="Gelbart W."/>
            <person name="Iyer V.N."/>
            <person name="Pollard D.A."/>
            <person name="Sackton T.B."/>
            <person name="Larracuente A.M."/>
            <person name="Singh N.D."/>
            <person name="Abad J.P."/>
            <person name="Abt D.N."/>
            <person name="Adryan B."/>
            <person name="Aguade M."/>
            <person name="Akashi H."/>
            <person name="Anderson W.W."/>
            <person name="Aquadro C.F."/>
            <person name="Ardell D.H."/>
            <person name="Arguello R."/>
            <person name="Artieri C.G."/>
            <person name="Barbash D.A."/>
            <person name="Barker D."/>
            <person name="Barsanti P."/>
            <person name="Batterham P."/>
            <person name="Batzoglou S."/>
            <person name="Begun D."/>
            <person name="Bhutkar A."/>
            <person name="Blanco E."/>
            <person name="Bosak S.A."/>
            <person name="Bradley R.K."/>
            <person name="Brand A.D."/>
            <person name="Brent M.R."/>
            <person name="Brooks A.N."/>
            <person name="Brown R.H."/>
            <person name="Butlin R.K."/>
            <person name="Caggese C."/>
            <person name="Calvi B.R."/>
            <person name="Bernardo de Carvalho A."/>
            <person name="Caspi A."/>
            <person name="Castrezana S."/>
            <person name="Celniker S.E."/>
            <person name="Chang J.L."/>
            <person name="Chapple C."/>
            <person name="Chatterji S."/>
            <person name="Chinwalla A."/>
            <person name="Civetta A."/>
            <person name="Clifton S.W."/>
            <person name="Comeron J.M."/>
            <person name="Costello J.C."/>
            <person name="Coyne J.A."/>
            <person name="Daub J."/>
            <person name="David R.G."/>
            <person name="Delcher A.L."/>
            <person name="Delehaunty K."/>
            <person name="Do C.B."/>
            <person name="Ebling H."/>
            <person name="Edwards K."/>
            <person name="Eickbush T."/>
            <person name="Evans J.D."/>
            <person name="Filipski A."/>
            <person name="Findeiss S."/>
            <person name="Freyhult E."/>
            <person name="Fulton L."/>
            <person name="Fulton R."/>
            <person name="Garcia A.C."/>
            <person name="Gardiner A."/>
            <person name="Garfield D.A."/>
            <person name="Garvin B.E."/>
            <person name="Gibson G."/>
            <person name="Gilbert D."/>
            <person name="Gnerre S."/>
            <person name="Godfrey J."/>
            <person name="Good R."/>
            <person name="Gotea V."/>
            <person name="Gravely B."/>
            <person name="Greenberg A.J."/>
            <person name="Griffiths-Jones S."/>
            <person name="Gross S."/>
            <person name="Guigo R."/>
            <person name="Gustafson E.A."/>
            <person name="Haerty W."/>
            <person name="Hahn M.W."/>
            <person name="Halligan D.L."/>
            <person name="Halpern A.L."/>
            <person name="Halter G.M."/>
            <person name="Han M.V."/>
            <person name="Heger A."/>
            <person name="Hillier L."/>
            <person name="Hinrichs A.S."/>
            <person name="Holmes I."/>
            <person name="Hoskins R.A."/>
            <person name="Hubisz M.J."/>
            <person name="Hultmark D."/>
            <person name="Huntley M.A."/>
            <person name="Jaffe D.B."/>
            <person name="Jagadeeshan S."/>
            <person name="Jeck W.R."/>
            <person name="Johnson J."/>
            <person name="Jones C.D."/>
            <person name="Jordan W.C."/>
            <person name="Karpen G.H."/>
            <person name="Kataoka E."/>
            <person name="Keightley P.D."/>
            <person name="Kheradpour P."/>
            <person name="Kirkness E.F."/>
            <person name="Koerich L.B."/>
            <person name="Kristiansen K."/>
            <person name="Kudrna D."/>
            <person name="Kulathinal R.J."/>
            <person name="Kumar S."/>
            <person name="Kwok R."/>
            <person name="Lander E."/>
            <person name="Langley C.H."/>
            <person name="Lapoint R."/>
            <person name="Lazzaro B.P."/>
            <person name="Lee S.J."/>
            <person name="Levesque L."/>
            <person name="Li R."/>
            <person name="Lin C.F."/>
            <person name="Lin M.F."/>
            <person name="Lindblad-Toh K."/>
            <person name="Llopart A."/>
            <person name="Long M."/>
            <person name="Low L."/>
            <person name="Lozovsky E."/>
            <person name="Lu J."/>
            <person name="Luo M."/>
            <person name="Machado C.A."/>
            <person name="Makalowski W."/>
            <person name="Marzo M."/>
            <person name="Matsuda M."/>
            <person name="Matzkin L."/>
            <person name="McAllister B."/>
            <person name="McBride C.S."/>
            <person name="McKernan B."/>
            <person name="McKernan K."/>
            <person name="Mendez-Lago M."/>
            <person name="Minx P."/>
            <person name="Mollenhauer M.U."/>
            <person name="Montooth K."/>
            <person name="Mount S.M."/>
            <person name="Mu X."/>
            <person name="Myers E."/>
            <person name="Negre B."/>
            <person name="Newfeld S."/>
            <person name="Nielsen R."/>
            <person name="Noor M.A."/>
            <person name="O'Grady P."/>
            <person name="Pachter L."/>
            <person name="Papaceit M."/>
            <person name="Parisi M.J."/>
            <person name="Parisi M."/>
            <person name="Parts L."/>
            <person name="Pedersen J.S."/>
            <person name="Pesole G."/>
            <person name="Phillippy A.M."/>
            <person name="Ponting C.P."/>
            <person name="Pop M."/>
            <person name="Porcelli D."/>
            <person name="Powell J.R."/>
            <person name="Prohaska S."/>
            <person name="Pruitt K."/>
            <person name="Puig M."/>
            <person name="Quesneville H."/>
            <person name="Ram K.R."/>
            <person name="Rand D."/>
            <person name="Rasmussen M.D."/>
            <person name="Reed L.K."/>
            <person name="Reenan R."/>
            <person name="Reily A."/>
            <person name="Remington K.A."/>
            <person name="Rieger T.T."/>
            <person name="Ritchie M.G."/>
            <person name="Robin C."/>
            <person name="Rogers Y.H."/>
            <person name="Rohde C."/>
            <person name="Rozas J."/>
            <person name="Rubenfield M.J."/>
            <person name="Ruiz A."/>
            <person name="Russo S."/>
            <person name="Salzberg S.L."/>
            <person name="Sanchez-Gracia A."/>
            <person name="Saranga D.J."/>
            <person name="Sato H."/>
            <person name="Schaeffer S.W."/>
            <person name="Schatz M.C."/>
            <person name="Schlenke T."/>
            <person name="Schwartz R."/>
            <person name="Segarra C."/>
            <person name="Singh R.S."/>
            <person name="Sirot L."/>
            <person name="Sirota M."/>
            <person name="Sisneros N.B."/>
            <person name="Smith C.D."/>
            <person name="Smith T.F."/>
            <person name="Spieth J."/>
            <person name="Stage D.E."/>
            <person name="Stark A."/>
            <person name="Stephan W."/>
            <person name="Strausberg R.L."/>
            <person name="Strempel S."/>
            <person name="Sturgill D."/>
            <person name="Sutton G."/>
            <person name="Sutton G.G."/>
            <person name="Tao W."/>
            <person name="Teichmann S."/>
            <person name="Tobari Y.N."/>
            <person name="Tomimura Y."/>
            <person name="Tsolas J.M."/>
            <person name="Valente V.L."/>
            <person name="Venter E."/>
            <person name="Venter J.C."/>
            <person name="Vicario S."/>
            <person name="Vieira F.G."/>
            <person name="Vilella A.J."/>
            <person name="Villasante A."/>
            <person name="Walenz B."/>
            <person name="Wang J."/>
            <person name="Wasserman M."/>
            <person name="Watts T."/>
            <person name="Wilson D."/>
            <person name="Wilson R.K."/>
            <person name="Wing R.A."/>
            <person name="Wolfner M.F."/>
            <person name="Wong A."/>
            <person name="Wong G.K."/>
            <person name="Wu C.I."/>
            <person name="Wu G."/>
            <person name="Yamamoto D."/>
            <person name="Yang H.P."/>
            <person name="Yang S.P."/>
            <person name="Yorke J.A."/>
            <person name="Yoshida K."/>
            <person name="Zdobnov E."/>
            <person name="Zhang P."/>
            <person name="Zhang Y."/>
            <person name="Zimin A.V."/>
            <person name="Baldwin J."/>
            <person name="Abdouelleil A."/>
            <person name="Abdulkadir J."/>
            <person name="Abebe A."/>
            <person name="Abera B."/>
            <person name="Abreu J."/>
            <person name="Acer S.C."/>
            <person name="Aftuck L."/>
            <person name="Alexander A."/>
            <person name="An P."/>
            <person name="Anderson E."/>
            <person name="Anderson S."/>
            <person name="Arachi H."/>
            <person name="Azer M."/>
            <person name="Bachantsang P."/>
            <person name="Barry A."/>
            <person name="Bayul T."/>
            <person name="Berlin A."/>
            <person name="Bessette D."/>
            <person name="Bloom T."/>
            <person name="Blye J."/>
            <person name="Boguslavskiy L."/>
            <person name="Bonnet C."/>
            <person name="Boukhgalter B."/>
            <person name="Bourzgui I."/>
            <person name="Brown A."/>
            <person name="Cahill P."/>
            <person name="Channer S."/>
            <person name="Cheshatsang Y."/>
            <person name="Chuda L."/>
            <person name="Citroen M."/>
            <person name="Collymore A."/>
            <person name="Cooke P."/>
            <person name="Costello M."/>
            <person name="D'Aco K."/>
            <person name="Daza R."/>
            <person name="De Haan G."/>
            <person name="DeGray S."/>
            <person name="DeMaso C."/>
            <person name="Dhargay N."/>
            <person name="Dooley K."/>
            <person name="Dooley E."/>
            <person name="Doricent M."/>
            <person name="Dorje P."/>
            <person name="Dorjee K."/>
            <person name="Dupes A."/>
            <person name="Elong R."/>
            <person name="Falk J."/>
            <person name="Farina A."/>
            <person name="Faro S."/>
            <person name="Ferguson D."/>
            <person name="Fisher S."/>
            <person name="Foley C.D."/>
            <person name="Franke A."/>
            <person name="Friedrich D."/>
            <person name="Gadbois L."/>
            <person name="Gearin G."/>
            <person name="Gearin C.R."/>
            <person name="Giannoukos G."/>
            <person name="Goode T."/>
            <person name="Graham J."/>
            <person name="Grandbois E."/>
            <person name="Grewal S."/>
            <person name="Gyaltsen K."/>
            <person name="Hafez N."/>
            <person name="Hagos B."/>
            <person name="Hall J."/>
            <person name="Henson C."/>
            <person name="Hollinger A."/>
            <person name="Honan T."/>
            <person name="Huard M.D."/>
            <person name="Hughes L."/>
            <person name="Hurhula B."/>
            <person name="Husby M.E."/>
            <person name="Kamat A."/>
            <person name="Kanga B."/>
            <person name="Kashin S."/>
            <person name="Khazanovich D."/>
            <person name="Kisner P."/>
            <person name="Lance K."/>
            <person name="Lara M."/>
            <person name="Lee W."/>
            <person name="Lennon N."/>
            <person name="Letendre F."/>
            <person name="LeVine R."/>
            <person name="Lipovsky A."/>
            <person name="Liu X."/>
            <person name="Liu J."/>
            <person name="Liu S."/>
            <person name="Lokyitsang T."/>
            <person name="Lokyitsang Y."/>
            <person name="Lubonja R."/>
            <person name="Lui A."/>
            <person name="MacDonald P."/>
            <person name="Magnisalis V."/>
            <person name="Maru K."/>
            <person name="Matthews C."/>
            <person name="McCusker W."/>
            <person name="McDonough S."/>
            <person name="Mehta T."/>
            <person name="Meldrim J."/>
            <person name="Meneus L."/>
            <person name="Mihai O."/>
            <person name="Mihalev A."/>
            <person name="Mihova T."/>
            <person name="Mittelman R."/>
            <person name="Mlenga V."/>
            <person name="Montmayeur A."/>
            <person name="Mulrain L."/>
            <person name="Navidi A."/>
            <person name="Naylor J."/>
            <person name="Negash T."/>
            <person name="Nguyen T."/>
            <person name="Nguyen N."/>
            <person name="Nicol R."/>
            <person name="Norbu C."/>
            <person name="Norbu N."/>
            <person name="Novod N."/>
            <person name="O'Neill B."/>
            <person name="Osman S."/>
            <person name="Markiewicz E."/>
            <person name="Oyono O.L."/>
            <person name="Patti C."/>
            <person name="Phunkhang P."/>
            <person name="Pierre F."/>
            <person name="Priest M."/>
            <person name="Raghuraman S."/>
            <person name="Rege F."/>
            <person name="Reyes R."/>
            <person name="Rise C."/>
            <person name="Rogov P."/>
            <person name="Ross K."/>
            <person name="Ryan E."/>
            <person name="Settipalli S."/>
            <person name="Shea T."/>
            <person name="Sherpa N."/>
            <person name="Shi L."/>
            <person name="Shih D."/>
            <person name="Sparrow T."/>
            <person name="Spaulding J."/>
            <person name="Stalker J."/>
            <person name="Stange-Thomann N."/>
            <person name="Stavropoulos S."/>
            <person name="Stone C."/>
            <person name="Strader C."/>
            <person name="Tesfaye S."/>
            <person name="Thomson T."/>
            <person name="Thoulutsang Y."/>
            <person name="Thoulutsang D."/>
            <person name="Topham K."/>
            <person name="Topping I."/>
            <person name="Tsamla T."/>
            <person name="Vassiliev H."/>
            <person name="Vo A."/>
            <person name="Wangchuk T."/>
            <person name="Wangdi T."/>
            <person name="Weiand M."/>
            <person name="Wilkinson J."/>
            <person name="Wilson A."/>
            <person name="Yadav S."/>
            <person name="Young G."/>
            <person name="Yu Q."/>
            <person name="Zembek L."/>
            <person name="Zhong D."/>
            <person name="Zimmer A."/>
            <person name="Zwirko Z."/>
            <person name="Jaffe D.B."/>
            <person name="Alvarez P."/>
            <person name="Brockman W."/>
            <person name="Butler J."/>
            <person name="Chin C."/>
            <person name="Gnerre S."/>
            <person name="Grabherr M."/>
            <person name="Kleber M."/>
            <person name="Mauceli E."/>
            <person name="MacCallum I."/>
        </authorList>
    </citation>
    <scope>NUCLEOTIDE SEQUENCE [LARGE SCALE GENOMIC DNA]</scope>
    <source>
        <strain evidence="3">white501</strain>
    </source>
</reference>
<evidence type="ECO:0000256" key="1">
    <source>
        <dbReference type="SAM" id="Phobius"/>
    </source>
</evidence>